<feature type="transmembrane region" description="Helical" evidence="4">
    <location>
        <begin position="12"/>
        <end position="34"/>
    </location>
</feature>
<evidence type="ECO:0000256" key="3">
    <source>
        <dbReference type="PROSITE-ProRule" id="PRU00284"/>
    </source>
</evidence>
<comment type="caution">
    <text evidence="7">The sequence shown here is derived from an EMBL/GenBank/DDBJ whole genome shotgun (WGS) entry which is preliminary data.</text>
</comment>
<dbReference type="Gene3D" id="1.10.287.950">
    <property type="entry name" value="Methyl-accepting chemotaxis protein"/>
    <property type="match status" value="1"/>
</dbReference>
<dbReference type="GO" id="GO:0005886">
    <property type="term" value="C:plasma membrane"/>
    <property type="evidence" value="ECO:0007669"/>
    <property type="project" value="TreeGrafter"/>
</dbReference>
<evidence type="ECO:0000313" key="7">
    <source>
        <dbReference type="EMBL" id="NDO72685.1"/>
    </source>
</evidence>
<reference evidence="7 8" key="1">
    <citation type="submission" date="2019-07" db="EMBL/GenBank/DDBJ databases">
        <title>Draft genome sequences of 15 bacterial species constituting the stable defined intestinal microbiota of the GM15 gnotobiotic mouse model.</title>
        <authorList>
            <person name="Elie C."/>
            <person name="Mathieu A."/>
            <person name="Saliou A."/>
            <person name="Darnaud M."/>
            <person name="Leulier F."/>
            <person name="Tamellini A."/>
        </authorList>
    </citation>
    <scope>NUCLEOTIDE SEQUENCE [LARGE SCALE GENOMIC DNA]</scope>
    <source>
        <strain evidence="8">ASF 502</strain>
    </source>
</reference>
<proteinExistence type="inferred from homology"/>
<dbReference type="Gene3D" id="6.10.340.10">
    <property type="match status" value="1"/>
</dbReference>
<comment type="similarity">
    <text evidence="2">Belongs to the methyl-accepting chemotaxis (MCP) protein family.</text>
</comment>
<evidence type="ECO:0000313" key="8">
    <source>
        <dbReference type="Proteomes" id="UP000474104"/>
    </source>
</evidence>
<dbReference type="InterPro" id="IPR003660">
    <property type="entry name" value="HAMP_dom"/>
</dbReference>
<evidence type="ECO:0000256" key="2">
    <source>
        <dbReference type="ARBA" id="ARBA00029447"/>
    </source>
</evidence>
<evidence type="ECO:0000256" key="1">
    <source>
        <dbReference type="ARBA" id="ARBA00022500"/>
    </source>
</evidence>
<evidence type="ECO:0000259" key="5">
    <source>
        <dbReference type="PROSITE" id="PS50111"/>
    </source>
</evidence>
<dbReference type="RefSeq" id="WP_004083384.1">
    <property type="nucleotide sequence ID" value="NZ_VIRB01000169.1"/>
</dbReference>
<feature type="domain" description="HAMP" evidence="6">
    <location>
        <begin position="218"/>
        <end position="270"/>
    </location>
</feature>
<name>A0A9X5H9R8_9FIRM</name>
<dbReference type="AlphaFoldDB" id="A0A9X5H9R8"/>
<dbReference type="PROSITE" id="PS50885">
    <property type="entry name" value="HAMP"/>
    <property type="match status" value="1"/>
</dbReference>
<feature type="transmembrane region" description="Helical" evidence="4">
    <location>
        <begin position="193"/>
        <end position="217"/>
    </location>
</feature>
<dbReference type="PROSITE" id="PS50111">
    <property type="entry name" value="CHEMOTAXIS_TRANSDUC_2"/>
    <property type="match status" value="1"/>
</dbReference>
<keyword evidence="4" id="KW-0472">Membrane</keyword>
<dbReference type="InterPro" id="IPR004089">
    <property type="entry name" value="MCPsignal_dom"/>
</dbReference>
<dbReference type="InterPro" id="IPR051310">
    <property type="entry name" value="MCP_chemotaxis"/>
</dbReference>
<keyword evidence="4" id="KW-1133">Transmembrane helix</keyword>
<dbReference type="PANTHER" id="PTHR43531">
    <property type="entry name" value="PROTEIN ICFG"/>
    <property type="match status" value="1"/>
</dbReference>
<dbReference type="OrthoDB" id="9814363at2"/>
<protein>
    <submittedName>
        <fullName evidence="7">Methyl-accepting chemotaxis protein</fullName>
    </submittedName>
</protein>
<keyword evidence="1" id="KW-0145">Chemotaxis</keyword>
<evidence type="ECO:0000256" key="4">
    <source>
        <dbReference type="SAM" id="Phobius"/>
    </source>
</evidence>
<dbReference type="GO" id="GO:0004888">
    <property type="term" value="F:transmembrane signaling receptor activity"/>
    <property type="evidence" value="ECO:0007669"/>
    <property type="project" value="TreeGrafter"/>
</dbReference>
<keyword evidence="3" id="KW-0807">Transducer</keyword>
<keyword evidence="4" id="KW-0812">Transmembrane</keyword>
<dbReference type="SMART" id="SM00283">
    <property type="entry name" value="MA"/>
    <property type="match status" value="1"/>
</dbReference>
<dbReference type="GO" id="GO:0007165">
    <property type="term" value="P:signal transduction"/>
    <property type="evidence" value="ECO:0007669"/>
    <property type="project" value="UniProtKB-KW"/>
</dbReference>
<accession>A0A9X5H9R8</accession>
<dbReference type="PANTHER" id="PTHR43531:SF11">
    <property type="entry name" value="METHYL-ACCEPTING CHEMOTAXIS PROTEIN 3"/>
    <property type="match status" value="1"/>
</dbReference>
<dbReference type="Proteomes" id="UP000474104">
    <property type="component" value="Unassembled WGS sequence"/>
</dbReference>
<dbReference type="Pfam" id="PF00015">
    <property type="entry name" value="MCPsignal"/>
    <property type="match status" value="1"/>
</dbReference>
<organism evidence="7 8">
    <name type="scientific">Schaedlerella arabinosiphila</name>
    <dbReference type="NCBI Taxonomy" id="2044587"/>
    <lineage>
        <taxon>Bacteria</taxon>
        <taxon>Bacillati</taxon>
        <taxon>Bacillota</taxon>
        <taxon>Clostridia</taxon>
        <taxon>Lachnospirales</taxon>
        <taxon>Lachnospiraceae</taxon>
        <taxon>Schaedlerella</taxon>
    </lineage>
</organism>
<feature type="domain" description="Methyl-accepting transducer" evidence="5">
    <location>
        <begin position="315"/>
        <end position="551"/>
    </location>
</feature>
<dbReference type="EMBL" id="VIRB01000169">
    <property type="protein sequence ID" value="NDO72685.1"/>
    <property type="molecule type" value="Genomic_DNA"/>
</dbReference>
<evidence type="ECO:0000259" key="6">
    <source>
        <dbReference type="PROSITE" id="PS50885"/>
    </source>
</evidence>
<dbReference type="GO" id="GO:0006935">
    <property type="term" value="P:chemotaxis"/>
    <property type="evidence" value="ECO:0007669"/>
    <property type="project" value="UniProtKB-KW"/>
</dbReference>
<dbReference type="SUPFAM" id="SSF58104">
    <property type="entry name" value="Methyl-accepting chemotaxis protein (MCP) signaling domain"/>
    <property type="match status" value="1"/>
</dbReference>
<gene>
    <name evidence="7" type="ORF">FMM80_30315</name>
</gene>
<sequence length="595" mass="64113">MLKNMKTRNSLLLGYGITIGISVILILICLFMMLNIKGKYDVLLDKEAVANQDILYCRVNALLVGRNIRDSYLVPGSEANEGLLQTAEKAQANLFASMESLKEHFPSQLERSTLDEYITTVTNWANTNPDLIEWYRQYARTGNESYLEKGIDFIYEVDTPDQEKMAVAATALDNYLVQAMAAERQRIGITINIITAVVALVSVIATIAVIALALIIIKTITIPVSQVQSALVGFSQGNLDIPVDYQSKSELGVMCDALRSSQATLSGVIQDEAYLLKEMAGGNFDIHSKDDTMYVGALETVIESIRSINHQLSDALLQIAQGTDQVSAGADQVSTGAQSLAQGATEQASTLQELTATIMDISEASNQTDLAAKDAKASVQTAGTQVEKMNQQVNVLNQAMNKIALSSEEMGKIIKTIEDIAFQTNILALNAAVEAARAGTAGKGFAVVADEVRSLAAKSDESAKATKELIDSAISSVQEGSDIVEHVTQALVECKILTDEVVKRVDVVTNGVEVQTVSIKQVTESIDQLSSVVQTNSATSEESAAASEELASQAVTIKNLVGRFRLRRTDDHIYPAAPTTRTKKTVVSGIDEGKY</sequence>